<dbReference type="AlphaFoldDB" id="A0A1E3PC07"/>
<dbReference type="InterPro" id="IPR013598">
    <property type="entry name" value="Exportin-1/Importin-b-like"/>
</dbReference>
<gene>
    <name evidence="12" type="ORF">WICANDRAFT_25082</name>
</gene>
<dbReference type="Pfam" id="PF19282">
    <property type="entry name" value="Exportin-T"/>
    <property type="match status" value="1"/>
</dbReference>
<dbReference type="GO" id="GO:0016363">
    <property type="term" value="C:nuclear matrix"/>
    <property type="evidence" value="ECO:0007669"/>
    <property type="project" value="EnsemblFungi"/>
</dbReference>
<dbReference type="GO" id="GO:0031267">
    <property type="term" value="F:small GTPase binding"/>
    <property type="evidence" value="ECO:0007669"/>
    <property type="project" value="EnsemblFungi"/>
</dbReference>
<dbReference type="InterPro" id="IPR045546">
    <property type="entry name" value="Exportin-T_C"/>
</dbReference>
<evidence type="ECO:0000313" key="12">
    <source>
        <dbReference type="EMBL" id="ODQ62911.1"/>
    </source>
</evidence>
<evidence type="ECO:0000259" key="11">
    <source>
        <dbReference type="Pfam" id="PF19282"/>
    </source>
</evidence>
<comment type="similarity">
    <text evidence="2 9">Belongs to the exportin family.</text>
</comment>
<organism evidence="12 13">
    <name type="scientific">Wickerhamomyces anomalus (strain ATCC 58044 / CBS 1984 / NCYC 433 / NRRL Y-366-8)</name>
    <name type="common">Yeast</name>
    <name type="synonym">Hansenula anomala</name>
    <dbReference type="NCBI Taxonomy" id="683960"/>
    <lineage>
        <taxon>Eukaryota</taxon>
        <taxon>Fungi</taxon>
        <taxon>Dikarya</taxon>
        <taxon>Ascomycota</taxon>
        <taxon>Saccharomycotina</taxon>
        <taxon>Saccharomycetes</taxon>
        <taxon>Phaffomycetales</taxon>
        <taxon>Wickerhamomycetaceae</taxon>
        <taxon>Wickerhamomyces</taxon>
    </lineage>
</organism>
<dbReference type="PANTHER" id="PTHR15952">
    <property type="entry name" value="EXPORTIN-T/LOS1"/>
    <property type="match status" value="1"/>
</dbReference>
<dbReference type="GO" id="GO:0005643">
    <property type="term" value="C:nuclear pore"/>
    <property type="evidence" value="ECO:0007669"/>
    <property type="project" value="TreeGrafter"/>
</dbReference>
<comment type="subcellular location">
    <subcellularLocation>
        <location evidence="1 9">Cytoplasm</location>
    </subcellularLocation>
    <subcellularLocation>
        <location evidence="9">Nucleus</location>
    </subcellularLocation>
    <text evidence="9">Shuttles between the nucleus and the cytoplasm.</text>
</comment>
<dbReference type="OrthoDB" id="26399at2759"/>
<comment type="function">
    <text evidence="9">tRNA nucleus export receptor which facilitates tRNA translocation across the nuclear pore complex.</text>
</comment>
<evidence type="ECO:0000256" key="6">
    <source>
        <dbReference type="ARBA" id="ARBA00022555"/>
    </source>
</evidence>
<dbReference type="STRING" id="683960.A0A1E3PC07"/>
<dbReference type="Pfam" id="PF08389">
    <property type="entry name" value="Xpo1"/>
    <property type="match status" value="1"/>
</dbReference>
<dbReference type="GO" id="GO:0000049">
    <property type="term" value="F:tRNA binding"/>
    <property type="evidence" value="ECO:0007669"/>
    <property type="project" value="UniProtKB-UniRule"/>
</dbReference>
<keyword evidence="5 9" id="KW-0963">Cytoplasm</keyword>
<reference evidence="12 13" key="1">
    <citation type="journal article" date="2016" name="Proc. Natl. Acad. Sci. U.S.A.">
        <title>Comparative genomics of biotechnologically important yeasts.</title>
        <authorList>
            <person name="Riley R."/>
            <person name="Haridas S."/>
            <person name="Wolfe K.H."/>
            <person name="Lopes M.R."/>
            <person name="Hittinger C.T."/>
            <person name="Goeker M."/>
            <person name="Salamov A.A."/>
            <person name="Wisecaver J.H."/>
            <person name="Long T.M."/>
            <person name="Calvey C.H."/>
            <person name="Aerts A.L."/>
            <person name="Barry K.W."/>
            <person name="Choi C."/>
            <person name="Clum A."/>
            <person name="Coughlan A.Y."/>
            <person name="Deshpande S."/>
            <person name="Douglass A.P."/>
            <person name="Hanson S.J."/>
            <person name="Klenk H.-P."/>
            <person name="LaButti K.M."/>
            <person name="Lapidus A."/>
            <person name="Lindquist E.A."/>
            <person name="Lipzen A.M."/>
            <person name="Meier-Kolthoff J.P."/>
            <person name="Ohm R.A."/>
            <person name="Otillar R.P."/>
            <person name="Pangilinan J.L."/>
            <person name="Peng Y."/>
            <person name="Rokas A."/>
            <person name="Rosa C.A."/>
            <person name="Scheuner C."/>
            <person name="Sibirny A.A."/>
            <person name="Slot J.C."/>
            <person name="Stielow J.B."/>
            <person name="Sun H."/>
            <person name="Kurtzman C.P."/>
            <person name="Blackwell M."/>
            <person name="Grigoriev I.V."/>
            <person name="Jeffries T.W."/>
        </authorList>
    </citation>
    <scope>NUCLEOTIDE SEQUENCE [LARGE SCALE GENOMIC DNA]</scope>
    <source>
        <strain evidence="13">ATCC 58044 / CBS 1984 / NCYC 433 / NRRL Y-366-8</strain>
    </source>
</reference>
<feature type="domain" description="Exportin-1/Importin-beta-like" evidence="10">
    <location>
        <begin position="98"/>
        <end position="251"/>
    </location>
</feature>
<dbReference type="GO" id="GO:0071528">
    <property type="term" value="P:tRNA re-export from nucleus"/>
    <property type="evidence" value="ECO:0007669"/>
    <property type="project" value="UniProtKB-UniRule"/>
</dbReference>
<dbReference type="GO" id="GO:0005737">
    <property type="term" value="C:cytoplasm"/>
    <property type="evidence" value="ECO:0007669"/>
    <property type="project" value="UniProtKB-SubCell"/>
</dbReference>
<dbReference type="GeneID" id="30198345"/>
<dbReference type="Gene3D" id="1.25.10.10">
    <property type="entry name" value="Leucine-rich Repeat Variant"/>
    <property type="match status" value="1"/>
</dbReference>
<dbReference type="Proteomes" id="UP000094112">
    <property type="component" value="Unassembled WGS sequence"/>
</dbReference>
<evidence type="ECO:0000256" key="3">
    <source>
        <dbReference type="ARBA" id="ARBA00018928"/>
    </source>
</evidence>
<dbReference type="EMBL" id="KV454208">
    <property type="protein sequence ID" value="ODQ62911.1"/>
    <property type="molecule type" value="Genomic_DNA"/>
</dbReference>
<evidence type="ECO:0000313" key="13">
    <source>
        <dbReference type="Proteomes" id="UP000094112"/>
    </source>
</evidence>
<evidence type="ECO:0000256" key="1">
    <source>
        <dbReference type="ARBA" id="ARBA00004496"/>
    </source>
</evidence>
<dbReference type="PANTHER" id="PTHR15952:SF11">
    <property type="entry name" value="EXPORTIN-T"/>
    <property type="match status" value="1"/>
</dbReference>
<dbReference type="SUPFAM" id="SSF48371">
    <property type="entry name" value="ARM repeat"/>
    <property type="match status" value="1"/>
</dbReference>
<dbReference type="InterPro" id="IPR040017">
    <property type="entry name" value="XPOT"/>
</dbReference>
<proteinExistence type="inferred from homology"/>
<feature type="domain" description="Exportin-T C-terminal" evidence="11">
    <location>
        <begin position="316"/>
        <end position="997"/>
    </location>
</feature>
<keyword evidence="4 9" id="KW-0813">Transport</keyword>
<evidence type="ECO:0000256" key="8">
    <source>
        <dbReference type="ARBA" id="ARBA00023242"/>
    </source>
</evidence>
<dbReference type="InterPro" id="IPR011989">
    <property type="entry name" value="ARM-like"/>
</dbReference>
<keyword evidence="7 9" id="KW-0694">RNA-binding</keyword>
<evidence type="ECO:0000256" key="5">
    <source>
        <dbReference type="ARBA" id="ARBA00022490"/>
    </source>
</evidence>
<dbReference type="RefSeq" id="XP_019042118.1">
    <property type="nucleotide sequence ID" value="XM_019181099.1"/>
</dbReference>
<keyword evidence="13" id="KW-1185">Reference proteome</keyword>
<name>A0A1E3PC07_WICAA</name>
<sequence length="1000" mass="113723">MEDQIKQAVEIAISGTSDYNLKQQAITFLNDLKASADGWQAFSLLLKDISYPDRARFIALQALNDYIPNLSQEQNQYIRSTLLTYLQSLISNNKDDSPFLKNKLAESFASLFCSTYLASWPSFFKDFHNLISNENEIAIDQYLRILLGIHSEIGDQLIVRDRPLVERNNALKDSIRVNDMEDLTKVWKRLLADFKSSQSSLSQKILTQALQVVGGWVSWIEIGLIVEPDYINLILEFLSNDSQKATCCETLVEIISKKMKPEGKLQLLSLLNLTNVVSSLSLDGSDVEFVEHVAKLYNAIGLELTFILDSQEASADIKSSADQQIINLFPFVLSFLENPYDDVSAHVFSFISSYLAALKKIIKQSNGNIDSTHLGLLGTLLQKVILKMKYDAEDDGDDEDDISDFNEFRSKLKVFQDTIAIIKPDLFVEQITNVIEQSIFANSNQDWRTVELGLFELTNFSDAIRNNVLNLPKYSIQESKPYMIFQEFLVRTINSNVVSINHPLIQLNFFELIVRHYSFFNTSANKDALTNHILELFISVGLYNPNEKVQIRCWYLFFRFVKLTKPILNDEIIIRLITSLAEKLLVIKAELPQKDENSELVESSSTFDNQLYLFETLGLLISLVDNAKIELKIKLLDILLNPIFADLEKAVSDVHRNQIVILQAHHSLMAIGTIARGFEYDSSPNKKYSPEVVQRFNNTAEVVLVTLENLNSFELIRDAARFSFARFIPILKNDISSHLSRLISILLSSNNLKISEMTDFLGFIGQIIHNFNKADLIYNLLNDLFTPLSTKTFAILNDKGENDVYEMMPDVVREKSSLKKAYSTLLISLTQNNISSLLVTETNKSNLPLILQHLLVDANDLSDLQVSKLSLSALSLVANIFGNDTVNDPKDKYNTGMSIDGISSFLLENLVKSSFQIPFQNEKFDIKDAQYRFIADEIANILKVLFTIKNQELVTYLREVYFPQIQLPTNVGDDLVQNLINLNTKDFKKYFVNFVLQLKS</sequence>
<accession>A0A1E3PC07</accession>
<protein>
    <recommendedName>
        <fullName evidence="3 9">Exportin-T</fullName>
    </recommendedName>
    <alternativeName>
        <fullName evidence="9">Exportin(tRNA)</fullName>
    </alternativeName>
    <alternativeName>
        <fullName evidence="9">tRNA exportin</fullName>
    </alternativeName>
</protein>
<evidence type="ECO:0000259" key="10">
    <source>
        <dbReference type="Pfam" id="PF08389"/>
    </source>
</evidence>
<keyword evidence="6 9" id="KW-0820">tRNA-binding</keyword>
<evidence type="ECO:0000256" key="9">
    <source>
        <dbReference type="RuleBase" id="RU366037"/>
    </source>
</evidence>
<dbReference type="InterPro" id="IPR016024">
    <property type="entry name" value="ARM-type_fold"/>
</dbReference>
<keyword evidence="8 9" id="KW-0539">Nucleus</keyword>
<evidence type="ECO:0000256" key="4">
    <source>
        <dbReference type="ARBA" id="ARBA00022448"/>
    </source>
</evidence>
<evidence type="ECO:0000256" key="2">
    <source>
        <dbReference type="ARBA" id="ARBA00009466"/>
    </source>
</evidence>
<evidence type="ECO:0000256" key="7">
    <source>
        <dbReference type="ARBA" id="ARBA00022884"/>
    </source>
</evidence>